<evidence type="ECO:0000256" key="4">
    <source>
        <dbReference type="ARBA" id="ARBA00023088"/>
    </source>
</evidence>
<sequence>MSNTKKRFAAGLSALAVTLGSFGLGTAASADAGTVGPDQPDAPKDGSLTIHKLVGNQGSAGDGTELEASGKPLADVEFTIWQLGESSGGTCTAIDLKDSAAWDGIPTGSAPSTSGAVSDDGYCLVDAGTAKATNAAGELTFDDLDLGLYYVQETKAPSEVVSKSAPFYVTVPLPHSDGSWIYDVHAYPKNKVVDAPTKTINSDAEQGGLVVGSTVEYTIDQTVPALNAGEKYESASIWDVLPEGLAYAGTSSVTLNDAALDAADYTIDPNGVTWTLTDTGLAKLKAGETLQVVFTATVTKVTENGVIANPGSDGNEPGYGSEFNGGKVPGETTPYTYWGQLKVTKVDQNEKTLAGAEFKVTAKGSGACADTLGNQTVISAGKSGSDGVVLWDATEPASSPLGLFVANSDTALTNPTKAYCLYETKAPAGYTGAGVETVTVSAGTTATTNVTVKNTQTDGPDLPLTGAQGTLLMVIGGLVLVAVGTGAVVTTRKRQAAQG</sequence>
<dbReference type="RefSeq" id="WP_109093954.1">
    <property type="nucleotide sequence ID" value="NZ_JBQDZF010000122.1"/>
</dbReference>
<dbReference type="AlphaFoldDB" id="A0A2V1K7G3"/>
<organism evidence="10 11">
    <name type="scientific">Ancrocorticia populi</name>
    <dbReference type="NCBI Taxonomy" id="2175228"/>
    <lineage>
        <taxon>Bacteria</taxon>
        <taxon>Bacillati</taxon>
        <taxon>Actinomycetota</taxon>
        <taxon>Actinomycetes</taxon>
        <taxon>Actinomycetales</taxon>
        <taxon>Actinomycetaceae</taxon>
        <taxon>Ancrocorticia</taxon>
    </lineage>
</organism>
<protein>
    <recommendedName>
        <fullName evidence="12">Gram-positive cocci surface proteins LPxTG domain-containing protein</fullName>
    </recommendedName>
</protein>
<proteinExistence type="predicted"/>
<name>A0A2V1K7G3_9ACTO</name>
<feature type="signal peptide" evidence="6">
    <location>
        <begin position="1"/>
        <end position="32"/>
    </location>
</feature>
<dbReference type="Gene3D" id="2.60.40.740">
    <property type="match status" value="1"/>
</dbReference>
<keyword evidence="5" id="KW-1133">Transmembrane helix</keyword>
<dbReference type="Proteomes" id="UP000245283">
    <property type="component" value="Unassembled WGS sequence"/>
</dbReference>
<evidence type="ECO:0000256" key="1">
    <source>
        <dbReference type="ARBA" id="ARBA00022512"/>
    </source>
</evidence>
<dbReference type="Pfam" id="PF16555">
    <property type="entry name" value="GramPos_pilinD1"/>
    <property type="match status" value="1"/>
</dbReference>
<evidence type="ECO:0000259" key="8">
    <source>
        <dbReference type="Pfam" id="PF16555"/>
    </source>
</evidence>
<dbReference type="Gene3D" id="2.60.40.10">
    <property type="entry name" value="Immunoglobulins"/>
    <property type="match status" value="2"/>
</dbReference>
<keyword evidence="2" id="KW-0964">Secreted</keyword>
<dbReference type="NCBIfam" id="TIGR01167">
    <property type="entry name" value="LPXTG_anchor"/>
    <property type="match status" value="1"/>
</dbReference>
<dbReference type="NCBIfam" id="TIGR04226">
    <property type="entry name" value="RrgB_K2N_iso_D2"/>
    <property type="match status" value="1"/>
</dbReference>
<dbReference type="NCBIfam" id="NF033902">
    <property type="entry name" value="iso_D2_wall_anc"/>
    <property type="match status" value="1"/>
</dbReference>
<comment type="caution">
    <text evidence="10">The sequence shown here is derived from an EMBL/GenBank/DDBJ whole genome shotgun (WGS) entry which is preliminary data.</text>
</comment>
<keyword evidence="4" id="KW-0572">Peptidoglycan-anchor</keyword>
<evidence type="ECO:0000256" key="2">
    <source>
        <dbReference type="ARBA" id="ARBA00022525"/>
    </source>
</evidence>
<feature type="domain" description="Gram-positive cocci surface proteins LPxTG" evidence="7">
    <location>
        <begin position="457"/>
        <end position="494"/>
    </location>
</feature>
<dbReference type="InterPro" id="IPR013783">
    <property type="entry name" value="Ig-like_fold"/>
</dbReference>
<dbReference type="InterPro" id="IPR032364">
    <property type="entry name" value="GramPos_pilinD1_N"/>
</dbReference>
<dbReference type="OrthoDB" id="3199332at2"/>
<feature type="transmembrane region" description="Helical" evidence="5">
    <location>
        <begin position="470"/>
        <end position="489"/>
    </location>
</feature>
<feature type="domain" description="SpaA-like prealbumin fold" evidence="9">
    <location>
        <begin position="339"/>
        <end position="455"/>
    </location>
</feature>
<evidence type="ECO:0000256" key="6">
    <source>
        <dbReference type="SAM" id="SignalP"/>
    </source>
</evidence>
<dbReference type="EMBL" id="QETB01000004">
    <property type="protein sequence ID" value="PWF26127.1"/>
    <property type="molecule type" value="Genomic_DNA"/>
</dbReference>
<dbReference type="InterPro" id="IPR019931">
    <property type="entry name" value="LPXTG_anchor"/>
</dbReference>
<evidence type="ECO:0000256" key="3">
    <source>
        <dbReference type="ARBA" id="ARBA00022729"/>
    </source>
</evidence>
<keyword evidence="5" id="KW-0812">Transmembrane</keyword>
<dbReference type="Pfam" id="PF00746">
    <property type="entry name" value="Gram_pos_anchor"/>
    <property type="match status" value="1"/>
</dbReference>
<dbReference type="InterPro" id="IPR026466">
    <property type="entry name" value="Fim_isopep_form_D2_dom"/>
</dbReference>
<keyword evidence="3 6" id="KW-0732">Signal</keyword>
<reference evidence="11" key="1">
    <citation type="submission" date="2018-05" db="EMBL/GenBank/DDBJ databases">
        <authorList>
            <person name="Li Y."/>
        </authorList>
    </citation>
    <scope>NUCLEOTIDE SEQUENCE [LARGE SCALE GENOMIC DNA]</scope>
    <source>
        <strain evidence="11">sk1b4</strain>
    </source>
</reference>
<keyword evidence="5" id="KW-0472">Membrane</keyword>
<evidence type="ECO:0000259" key="9">
    <source>
        <dbReference type="Pfam" id="PF17802"/>
    </source>
</evidence>
<evidence type="ECO:0008006" key="12">
    <source>
        <dbReference type="Google" id="ProtNLM"/>
    </source>
</evidence>
<dbReference type="InterPro" id="IPR041033">
    <property type="entry name" value="SpaA_PFL_dom_1"/>
</dbReference>
<feature type="domain" description="Gram-positive pilin subunit D1 N-terminal" evidence="8">
    <location>
        <begin position="45"/>
        <end position="190"/>
    </location>
</feature>
<evidence type="ECO:0000313" key="11">
    <source>
        <dbReference type="Proteomes" id="UP000245283"/>
    </source>
</evidence>
<dbReference type="InterPro" id="IPR048052">
    <property type="entry name" value="FM1-like"/>
</dbReference>
<accession>A0A2V1K7G3</accession>
<keyword evidence="11" id="KW-1185">Reference proteome</keyword>
<feature type="chain" id="PRO_5038553640" description="Gram-positive cocci surface proteins LPxTG domain-containing protein" evidence="6">
    <location>
        <begin position="33"/>
        <end position="499"/>
    </location>
</feature>
<evidence type="ECO:0000256" key="5">
    <source>
        <dbReference type="SAM" id="Phobius"/>
    </source>
</evidence>
<dbReference type="Pfam" id="PF17802">
    <property type="entry name" value="SpaA"/>
    <property type="match status" value="1"/>
</dbReference>
<gene>
    <name evidence="10" type="ORF">DD236_08580</name>
</gene>
<keyword evidence="1" id="KW-0134">Cell wall</keyword>
<dbReference type="GO" id="GO:0005975">
    <property type="term" value="P:carbohydrate metabolic process"/>
    <property type="evidence" value="ECO:0007669"/>
    <property type="project" value="UniProtKB-ARBA"/>
</dbReference>
<evidence type="ECO:0000259" key="7">
    <source>
        <dbReference type="Pfam" id="PF00746"/>
    </source>
</evidence>
<evidence type="ECO:0000313" key="10">
    <source>
        <dbReference type="EMBL" id="PWF26127.1"/>
    </source>
</evidence>